<evidence type="ECO:0000313" key="2">
    <source>
        <dbReference type="Proteomes" id="UP000601789"/>
    </source>
</evidence>
<accession>A0ABS0SH38</accession>
<proteinExistence type="predicted"/>
<protein>
    <recommendedName>
        <fullName evidence="3">Aminomethyltransferase folate-binding domain-containing protein</fullName>
    </recommendedName>
</protein>
<evidence type="ECO:0000313" key="1">
    <source>
        <dbReference type="EMBL" id="MBI1621728.1"/>
    </source>
</evidence>
<dbReference type="EMBL" id="JADGMQ010000010">
    <property type="protein sequence ID" value="MBI1621728.1"/>
    <property type="molecule type" value="Genomic_DNA"/>
</dbReference>
<evidence type="ECO:0008006" key="3">
    <source>
        <dbReference type="Google" id="ProtNLM"/>
    </source>
</evidence>
<gene>
    <name evidence="1" type="ORF">IOD40_13790</name>
</gene>
<comment type="caution">
    <text evidence="1">The sequence shown here is derived from an EMBL/GenBank/DDBJ whole genome shotgun (WGS) entry which is preliminary data.</text>
</comment>
<organism evidence="1 2">
    <name type="scientific">Aquamicrobium zhengzhouense</name>
    <dbReference type="NCBI Taxonomy" id="2781738"/>
    <lineage>
        <taxon>Bacteria</taxon>
        <taxon>Pseudomonadati</taxon>
        <taxon>Pseudomonadota</taxon>
        <taxon>Alphaproteobacteria</taxon>
        <taxon>Hyphomicrobiales</taxon>
        <taxon>Phyllobacteriaceae</taxon>
        <taxon>Aquamicrobium</taxon>
    </lineage>
</organism>
<dbReference type="Proteomes" id="UP000601789">
    <property type="component" value="Unassembled WGS sequence"/>
</dbReference>
<reference evidence="1 2" key="1">
    <citation type="submission" date="2020-10" db="EMBL/GenBank/DDBJ databases">
        <title>Aquamicrobium zhengzhouensis sp. nov., a exopolysaccharide producing bacterium isolated from farmland soil.</title>
        <authorList>
            <person name="Wang X."/>
        </authorList>
    </citation>
    <scope>NUCLEOTIDE SEQUENCE [LARGE SCALE GENOMIC DNA]</scope>
    <source>
        <strain evidence="2">cd-1</strain>
    </source>
</reference>
<keyword evidence="2" id="KW-1185">Reference proteome</keyword>
<name>A0ABS0SH38_9HYPH</name>
<dbReference type="RefSeq" id="WP_198477196.1">
    <property type="nucleotide sequence ID" value="NZ_JADGMQ010000010.1"/>
</dbReference>
<sequence length="135" mass="14352">MLPVEVEAESFRLEDDGKMLVSASGEAHRVANASFGYVEHIALDAGALRLIGWSAATDTKQAVRLVAFISNGRFACAASPSLERKDVVDYLGTADVLVSGFSTVCPINGDDFSEDRLTAIGISEDGAAGFLKRRK</sequence>